<feature type="domain" description="Major facilitator superfamily (MFS) profile" evidence="19">
    <location>
        <begin position="462"/>
        <end position="794"/>
    </location>
</feature>
<dbReference type="InterPro" id="IPR005829">
    <property type="entry name" value="Sugar_transporter_CS"/>
</dbReference>
<dbReference type="PROSITE" id="PS00108">
    <property type="entry name" value="PROTEIN_KINASE_ST"/>
    <property type="match status" value="1"/>
</dbReference>
<evidence type="ECO:0000256" key="12">
    <source>
        <dbReference type="ARBA" id="ARBA00023136"/>
    </source>
</evidence>
<comment type="subcellular location">
    <subcellularLocation>
        <location evidence="1">Membrane</location>
        <topology evidence="1">Multi-pass membrane protein</topology>
    </subcellularLocation>
</comment>
<feature type="transmembrane region" description="Helical" evidence="17">
    <location>
        <begin position="460"/>
        <end position="485"/>
    </location>
</feature>
<evidence type="ECO:0000256" key="7">
    <source>
        <dbReference type="ARBA" id="ARBA00022692"/>
    </source>
</evidence>
<feature type="domain" description="Protein kinase" evidence="18">
    <location>
        <begin position="4"/>
        <end position="314"/>
    </location>
</feature>
<keyword evidence="12 17" id="KW-0472">Membrane</keyword>
<dbReference type="InParanoid" id="A0A1V8SXB1"/>
<dbReference type="PROSITE" id="PS50011">
    <property type="entry name" value="PROTEIN_KINASE_DOM"/>
    <property type="match status" value="1"/>
</dbReference>
<feature type="transmembrane region" description="Helical" evidence="17">
    <location>
        <begin position="618"/>
        <end position="637"/>
    </location>
</feature>
<feature type="region of interest" description="Disordered" evidence="16">
    <location>
        <begin position="325"/>
        <end position="354"/>
    </location>
</feature>
<evidence type="ECO:0000256" key="14">
    <source>
        <dbReference type="ARBA" id="ARBA00065691"/>
    </source>
</evidence>
<evidence type="ECO:0000313" key="21">
    <source>
        <dbReference type="Proteomes" id="UP000192596"/>
    </source>
</evidence>
<feature type="compositionally biased region" description="Polar residues" evidence="16">
    <location>
        <begin position="421"/>
        <end position="433"/>
    </location>
</feature>
<evidence type="ECO:0000256" key="10">
    <source>
        <dbReference type="ARBA" id="ARBA00022840"/>
    </source>
</evidence>
<evidence type="ECO:0000256" key="3">
    <source>
        <dbReference type="ARBA" id="ARBA00008335"/>
    </source>
</evidence>
<feature type="compositionally biased region" description="Basic and acidic residues" evidence="16">
    <location>
        <begin position="411"/>
        <end position="420"/>
    </location>
</feature>
<evidence type="ECO:0000256" key="2">
    <source>
        <dbReference type="ARBA" id="ARBA00006485"/>
    </source>
</evidence>
<dbReference type="GO" id="GO:0042908">
    <property type="term" value="P:xenobiotic transport"/>
    <property type="evidence" value="ECO:0007669"/>
    <property type="project" value="UniProtKB-ARBA"/>
</dbReference>
<evidence type="ECO:0000256" key="4">
    <source>
        <dbReference type="ARBA" id="ARBA00022527"/>
    </source>
</evidence>
<dbReference type="FunFam" id="1.10.510.10:FF:000706">
    <property type="entry name" value="Cyclin-dependent kinase 1"/>
    <property type="match status" value="1"/>
</dbReference>
<protein>
    <recommendedName>
        <fullName evidence="22">Major facilitator superfamily (MFS) profile domain-containing protein</fullName>
    </recommendedName>
</protein>
<evidence type="ECO:0000256" key="16">
    <source>
        <dbReference type="SAM" id="MobiDB-lite"/>
    </source>
</evidence>
<dbReference type="Pfam" id="PF00069">
    <property type="entry name" value="Pkinase"/>
    <property type="match status" value="1"/>
</dbReference>
<dbReference type="Gene3D" id="3.30.200.20">
    <property type="entry name" value="Phosphorylase Kinase, domain 1"/>
    <property type="match status" value="1"/>
</dbReference>
<sequence>MENYQKMEKIGEGTYGVVYKARDLTTPDQRIVALKKIRLEAEDEGVPSTAIREISLLKEMQNENIVRLFNIVHADGHKLYLVFEYLDLDLKKFMEALPVSQGGRGKPLGEGIMDGRQGHMGLGPEMVKKFAYQLIEGVRYCHSHRVLHRDLKPQNLLIDKEGNLKLADFGLARAFGVPLRTYTHEVVTLWYRAPEILLGGRQYSTGVDMWSVGCIFAEMATRKPLFPGDSEIDEIFKIFRVLGTPSEIDWPGVTSFPDFKASFPKWERKDTDDIVSGDGAKILGEHGLDLLENLLVYDPAGRISAKQAVMCQYFTEGKLLQRNSAQTNGGAPYTGNGSESSSPVGNDLEKTGADHGFHDKEEEIEHATLNDDSHTSIAQRKPATLSPRLHTVRSHSSQRSYAGADGYTHFNHNDDEKSSHEPSNGDSPDSNGNPFEVKWSGPDDPMSPKSSAWGSDLRKWSIVIILAMSSMCVTCASALYTSTYLQITPYFHISREVATLGLSIFVAGLGLGPMFLSPLSEFYGRRVIYLCAFGMYLIWLIPCALAQNIETMLIARFFDGLAGSAFLSVAGGTIGDMFPRERLSMPMTVYTASPFVGPLVGPVFGGFINYYANWRWSFWTLIIWAGVNWLLIAFFVPETYSPVLLRRKAIKLRNETGDERWKAPIEVMSRSVTKTVAWSCVRPFQLLFFEQMCLNLCLLSAILLGVLYLFFGAFALVFSHNHNFNLWQQGLTFLGIFVGMVIGTACDPLWRKNYMRLVRNNGGVSEPEFRLPSTILGAVLVPISLFGFGWTTYP</sequence>
<evidence type="ECO:0000256" key="1">
    <source>
        <dbReference type="ARBA" id="ARBA00004141"/>
    </source>
</evidence>
<comment type="caution">
    <text evidence="20">The sequence shown here is derived from an EMBL/GenBank/DDBJ whole genome shotgun (WGS) entry which is preliminary data.</text>
</comment>
<dbReference type="OrthoDB" id="1732493at2759"/>
<dbReference type="InterPro" id="IPR011009">
    <property type="entry name" value="Kinase-like_dom_sf"/>
</dbReference>
<evidence type="ECO:0000256" key="9">
    <source>
        <dbReference type="ARBA" id="ARBA00022777"/>
    </source>
</evidence>
<keyword evidence="4" id="KW-0723">Serine/threonine-protein kinase</keyword>
<proteinExistence type="inferred from homology"/>
<keyword evidence="6" id="KW-0808">Transferase</keyword>
<evidence type="ECO:0000256" key="8">
    <source>
        <dbReference type="ARBA" id="ARBA00022741"/>
    </source>
</evidence>
<keyword evidence="7 17" id="KW-0812">Transmembrane</keyword>
<name>A0A1V8SXB1_9PEZI</name>
<dbReference type="FunCoup" id="A0A1V8SXB1">
    <property type="interactions" value="44"/>
</dbReference>
<dbReference type="Gene3D" id="1.10.510.10">
    <property type="entry name" value="Transferase(Phosphotransferase) domain 1"/>
    <property type="match status" value="1"/>
</dbReference>
<feature type="transmembrane region" description="Helical" evidence="17">
    <location>
        <begin position="497"/>
        <end position="516"/>
    </location>
</feature>
<dbReference type="SMART" id="SM00220">
    <property type="entry name" value="S_TKc"/>
    <property type="match status" value="1"/>
</dbReference>
<comment type="subunit">
    <text evidence="14">Forms a stable but non-covalent complex with a regulatory subunit and with a cyclin. Interacts with cks-1.</text>
</comment>
<evidence type="ECO:0000256" key="13">
    <source>
        <dbReference type="ARBA" id="ARBA00054104"/>
    </source>
</evidence>
<dbReference type="SUPFAM" id="SSF103473">
    <property type="entry name" value="MFS general substrate transporter"/>
    <property type="match status" value="1"/>
</dbReference>
<feature type="transmembrane region" description="Helical" evidence="17">
    <location>
        <begin position="730"/>
        <end position="750"/>
    </location>
</feature>
<dbReference type="FunFam" id="1.20.1250.20:FF:000082">
    <property type="entry name" value="MFS multidrug transporter, putative"/>
    <property type="match status" value="1"/>
</dbReference>
<dbReference type="PANTHER" id="PTHR23502">
    <property type="entry name" value="MAJOR FACILITATOR SUPERFAMILY"/>
    <property type="match status" value="1"/>
</dbReference>
<dbReference type="PROSITE" id="PS50850">
    <property type="entry name" value="MFS"/>
    <property type="match status" value="1"/>
</dbReference>
<dbReference type="InterPro" id="IPR020846">
    <property type="entry name" value="MFS_dom"/>
</dbReference>
<keyword evidence="11 17" id="KW-1133">Transmembrane helix</keyword>
<evidence type="ECO:0000256" key="6">
    <source>
        <dbReference type="ARBA" id="ARBA00022679"/>
    </source>
</evidence>
<dbReference type="CDD" id="cd17323">
    <property type="entry name" value="MFS_Tpo1_MDR_like"/>
    <property type="match status" value="1"/>
</dbReference>
<keyword evidence="10 15" id="KW-0067">ATP-binding</keyword>
<evidence type="ECO:0000256" key="15">
    <source>
        <dbReference type="PROSITE-ProRule" id="PRU10141"/>
    </source>
</evidence>
<keyword evidence="9" id="KW-0418">Kinase</keyword>
<evidence type="ECO:0008006" key="22">
    <source>
        <dbReference type="Google" id="ProtNLM"/>
    </source>
</evidence>
<dbReference type="GO" id="GO:0005886">
    <property type="term" value="C:plasma membrane"/>
    <property type="evidence" value="ECO:0007669"/>
    <property type="project" value="TreeGrafter"/>
</dbReference>
<keyword evidence="8 15" id="KW-0547">Nucleotide-binding</keyword>
<accession>A0A1V8SXB1</accession>
<evidence type="ECO:0000256" key="11">
    <source>
        <dbReference type="ARBA" id="ARBA00022989"/>
    </source>
</evidence>
<dbReference type="PROSITE" id="PS00216">
    <property type="entry name" value="SUGAR_TRANSPORT_1"/>
    <property type="match status" value="1"/>
</dbReference>
<dbReference type="GO" id="GO:0022857">
    <property type="term" value="F:transmembrane transporter activity"/>
    <property type="evidence" value="ECO:0007669"/>
    <property type="project" value="InterPro"/>
</dbReference>
<feature type="transmembrane region" description="Helical" evidence="17">
    <location>
        <begin position="587"/>
        <end position="612"/>
    </location>
</feature>
<comment type="similarity">
    <text evidence="2">Belongs to the protein kinase superfamily. CMGC Ser/Thr protein kinase family. CDC2/CDKX subfamily.</text>
</comment>
<feature type="non-terminal residue" evidence="20">
    <location>
        <position position="794"/>
    </location>
</feature>
<evidence type="ECO:0000259" key="19">
    <source>
        <dbReference type="PROSITE" id="PS50850"/>
    </source>
</evidence>
<keyword evidence="21" id="KW-1185">Reference proteome</keyword>
<comment type="similarity">
    <text evidence="3">Belongs to the major facilitator superfamily.</text>
</comment>
<keyword evidence="5" id="KW-0597">Phosphoprotein</keyword>
<dbReference type="EMBL" id="NAJO01000023">
    <property type="protein sequence ID" value="OQO03795.1"/>
    <property type="molecule type" value="Genomic_DNA"/>
</dbReference>
<evidence type="ECO:0000259" key="18">
    <source>
        <dbReference type="PROSITE" id="PS50011"/>
    </source>
</evidence>
<dbReference type="GO" id="GO:0140115">
    <property type="term" value="P:export across plasma membrane"/>
    <property type="evidence" value="ECO:0007669"/>
    <property type="project" value="UniProtKB-ARBA"/>
</dbReference>
<feature type="transmembrane region" description="Helical" evidence="17">
    <location>
        <begin position="553"/>
        <end position="575"/>
    </location>
</feature>
<evidence type="ECO:0000256" key="17">
    <source>
        <dbReference type="SAM" id="Phobius"/>
    </source>
</evidence>
<reference evidence="21" key="1">
    <citation type="submission" date="2017-03" db="EMBL/GenBank/DDBJ databases">
        <title>Genomes of endolithic fungi from Antarctica.</title>
        <authorList>
            <person name="Coleine C."/>
            <person name="Masonjones S."/>
            <person name="Stajich J.E."/>
        </authorList>
    </citation>
    <scope>NUCLEOTIDE SEQUENCE [LARGE SCALE GENOMIC DNA]</scope>
    <source>
        <strain evidence="21">CCFEE 5527</strain>
    </source>
</reference>
<dbReference type="Proteomes" id="UP000192596">
    <property type="component" value="Unassembled WGS sequence"/>
</dbReference>
<comment type="function">
    <text evidence="13">Plays a key role in the control of the eukaryotic cell cycle. Required for entry into S-phase and mitosis. Acts as a component of the kinase complex that phosphorylates the repetitive C-terminus of RNA polymerase II. May function in concert with npp-16 to arrest prophase blastomeres in response to anoxia.</text>
</comment>
<evidence type="ECO:0000313" key="20">
    <source>
        <dbReference type="EMBL" id="OQO03795.1"/>
    </source>
</evidence>
<feature type="transmembrane region" description="Helical" evidence="17">
    <location>
        <begin position="528"/>
        <end position="547"/>
    </location>
</feature>
<dbReference type="GO" id="GO:0005524">
    <property type="term" value="F:ATP binding"/>
    <property type="evidence" value="ECO:0007669"/>
    <property type="project" value="UniProtKB-UniRule"/>
</dbReference>
<dbReference type="GO" id="GO:0004674">
    <property type="term" value="F:protein serine/threonine kinase activity"/>
    <property type="evidence" value="ECO:0007669"/>
    <property type="project" value="UniProtKB-KW"/>
</dbReference>
<gene>
    <name evidence="20" type="ORF">B0A48_10435</name>
</gene>
<dbReference type="InterPro" id="IPR008271">
    <property type="entry name" value="Ser/Thr_kinase_AS"/>
</dbReference>
<dbReference type="FunFam" id="3.30.200.20:FF:000027">
    <property type="entry name" value="Putative Cyclin-dependent kinase 1"/>
    <property type="match status" value="1"/>
</dbReference>
<dbReference type="STRING" id="1507870.A0A1V8SXB1"/>
<feature type="region of interest" description="Disordered" evidence="16">
    <location>
        <begin position="367"/>
        <end position="453"/>
    </location>
</feature>
<feature type="binding site" evidence="15">
    <location>
        <position position="35"/>
    </location>
    <ligand>
        <name>ATP</name>
        <dbReference type="ChEBI" id="CHEBI:30616"/>
    </ligand>
</feature>
<dbReference type="InterPro" id="IPR017441">
    <property type="entry name" value="Protein_kinase_ATP_BS"/>
</dbReference>
<feature type="compositionally biased region" description="Polar residues" evidence="16">
    <location>
        <begin position="325"/>
        <end position="344"/>
    </location>
</feature>
<dbReference type="CDD" id="cd07835">
    <property type="entry name" value="STKc_CDK1_CdkB_like"/>
    <property type="match status" value="1"/>
</dbReference>
<feature type="transmembrane region" description="Helical" evidence="17">
    <location>
        <begin position="692"/>
        <end position="718"/>
    </location>
</feature>
<dbReference type="InterPro" id="IPR036259">
    <property type="entry name" value="MFS_trans_sf"/>
</dbReference>
<dbReference type="InterPro" id="IPR000719">
    <property type="entry name" value="Prot_kinase_dom"/>
</dbReference>
<dbReference type="InterPro" id="IPR011701">
    <property type="entry name" value="MFS"/>
</dbReference>
<dbReference type="PANTHER" id="PTHR23502:SF7">
    <property type="entry name" value="DRUG_PROTON ANTIPORTER YHK8-RELATED"/>
    <property type="match status" value="1"/>
</dbReference>
<evidence type="ECO:0000256" key="5">
    <source>
        <dbReference type="ARBA" id="ARBA00022553"/>
    </source>
</evidence>
<dbReference type="SUPFAM" id="SSF56112">
    <property type="entry name" value="Protein kinase-like (PK-like)"/>
    <property type="match status" value="1"/>
</dbReference>
<dbReference type="PROSITE" id="PS00107">
    <property type="entry name" value="PROTEIN_KINASE_ATP"/>
    <property type="match status" value="1"/>
</dbReference>
<dbReference type="AlphaFoldDB" id="A0A1V8SXB1"/>
<dbReference type="Gene3D" id="1.20.1720.10">
    <property type="entry name" value="Multidrug resistance protein D"/>
    <property type="match status" value="1"/>
</dbReference>
<feature type="transmembrane region" description="Helical" evidence="17">
    <location>
        <begin position="771"/>
        <end position="793"/>
    </location>
</feature>
<dbReference type="Pfam" id="PF07690">
    <property type="entry name" value="MFS_1"/>
    <property type="match status" value="1"/>
</dbReference>
<organism evidence="20 21">
    <name type="scientific">Cryoendolithus antarcticus</name>
    <dbReference type="NCBI Taxonomy" id="1507870"/>
    <lineage>
        <taxon>Eukaryota</taxon>
        <taxon>Fungi</taxon>
        <taxon>Dikarya</taxon>
        <taxon>Ascomycota</taxon>
        <taxon>Pezizomycotina</taxon>
        <taxon>Dothideomycetes</taxon>
        <taxon>Dothideomycetidae</taxon>
        <taxon>Cladosporiales</taxon>
        <taxon>Cladosporiaceae</taxon>
        <taxon>Cryoendolithus</taxon>
    </lineage>
</organism>